<evidence type="ECO:0000256" key="3">
    <source>
        <dbReference type="ARBA" id="ARBA00022989"/>
    </source>
</evidence>
<evidence type="ECO:0000313" key="7">
    <source>
        <dbReference type="Proteomes" id="UP000030907"/>
    </source>
</evidence>
<dbReference type="Gene3D" id="1.20.120.550">
    <property type="entry name" value="Membrane associated eicosanoid/glutathione metabolism-like domain"/>
    <property type="match status" value="1"/>
</dbReference>
<dbReference type="GO" id="GO:0016020">
    <property type="term" value="C:membrane"/>
    <property type="evidence" value="ECO:0007669"/>
    <property type="project" value="UniProtKB-SubCell"/>
</dbReference>
<evidence type="ECO:0008006" key="8">
    <source>
        <dbReference type="Google" id="ProtNLM"/>
    </source>
</evidence>
<dbReference type="InterPro" id="IPR001129">
    <property type="entry name" value="Membr-assoc_MAPEG"/>
</dbReference>
<dbReference type="STRING" id="1515612.SKP52_09105"/>
<evidence type="ECO:0000256" key="1">
    <source>
        <dbReference type="ARBA" id="ARBA00004370"/>
    </source>
</evidence>
<protein>
    <recommendedName>
        <fullName evidence="8">MAPEG family protein</fullName>
    </recommendedName>
</protein>
<evidence type="ECO:0000256" key="2">
    <source>
        <dbReference type="ARBA" id="ARBA00022692"/>
    </source>
</evidence>
<organism evidence="6 7">
    <name type="scientific">Sphingopyxis fribergensis</name>
    <dbReference type="NCBI Taxonomy" id="1515612"/>
    <lineage>
        <taxon>Bacteria</taxon>
        <taxon>Pseudomonadati</taxon>
        <taxon>Pseudomonadota</taxon>
        <taxon>Alphaproteobacteria</taxon>
        <taxon>Sphingomonadales</taxon>
        <taxon>Sphingomonadaceae</taxon>
        <taxon>Sphingopyxis</taxon>
    </lineage>
</organism>
<evidence type="ECO:0000256" key="4">
    <source>
        <dbReference type="ARBA" id="ARBA00023136"/>
    </source>
</evidence>
<gene>
    <name evidence="6" type="ORF">SKP52_09105</name>
</gene>
<evidence type="ECO:0000313" key="6">
    <source>
        <dbReference type="EMBL" id="AJA08733.1"/>
    </source>
</evidence>
<name>A0A0A7PHQ6_9SPHN</name>
<dbReference type="InterPro" id="IPR023352">
    <property type="entry name" value="MAPEG-like_dom_sf"/>
</dbReference>
<dbReference type="Pfam" id="PF01124">
    <property type="entry name" value="MAPEG"/>
    <property type="match status" value="1"/>
</dbReference>
<dbReference type="HOGENOM" id="CLU_129387_0_0_5"/>
<dbReference type="KEGG" id="sphk:SKP52_09105"/>
<feature type="transmembrane region" description="Helical" evidence="5">
    <location>
        <begin position="6"/>
        <end position="25"/>
    </location>
</feature>
<keyword evidence="4 5" id="KW-0472">Membrane</keyword>
<dbReference type="OrthoDB" id="5516290at2"/>
<dbReference type="SUPFAM" id="SSF161084">
    <property type="entry name" value="MAPEG domain-like"/>
    <property type="match status" value="1"/>
</dbReference>
<feature type="transmembrane region" description="Helical" evidence="5">
    <location>
        <begin position="120"/>
        <end position="142"/>
    </location>
</feature>
<sequence>MPENLLAPGAVLALWTLVMLTWAGVTRFQAFSKVGIDLKTAPPGGRGVDLEGVLPPLTNWKSHNYTHLCEQPTLFYAVIIFLHLSGGSTDLTRALAWAYVVLRIVHSFWQSTVNRVPVRFVIFSVATLCLFALSLLAVIATLG</sequence>
<accession>A0A0A7PHQ6</accession>
<keyword evidence="2 5" id="KW-0812">Transmembrane</keyword>
<keyword evidence="7" id="KW-1185">Reference proteome</keyword>
<dbReference type="AlphaFoldDB" id="A0A0A7PHQ6"/>
<dbReference type="Proteomes" id="UP000030907">
    <property type="component" value="Chromosome"/>
</dbReference>
<keyword evidence="3 5" id="KW-1133">Transmembrane helix</keyword>
<comment type="subcellular location">
    <subcellularLocation>
        <location evidence="1">Membrane</location>
    </subcellularLocation>
</comment>
<reference evidence="6 7" key="1">
    <citation type="journal article" date="2015" name="Int. J. Syst. Evol. Microbiol.">
        <title>Description of Sphingopyxis fribergensis sp. nov. - a soil bacterium with the ability to degrade styrene and phenylacetic acid.</title>
        <authorList>
            <person name="Oelschlagel M."/>
            <person name="Ruckert C."/>
            <person name="Kalinowski J."/>
            <person name="Schmidt G."/>
            <person name="Schlomann M."/>
            <person name="Tischler D."/>
        </authorList>
    </citation>
    <scope>NUCLEOTIDE SEQUENCE [LARGE SCALE GENOMIC DNA]</scope>
    <source>
        <strain evidence="6 7">Kp5.2</strain>
    </source>
</reference>
<proteinExistence type="predicted"/>
<dbReference type="RefSeq" id="WP_039574074.1">
    <property type="nucleotide sequence ID" value="NZ_CP009122.1"/>
</dbReference>
<dbReference type="EMBL" id="CP009122">
    <property type="protein sequence ID" value="AJA08733.1"/>
    <property type="molecule type" value="Genomic_DNA"/>
</dbReference>
<evidence type="ECO:0000256" key="5">
    <source>
        <dbReference type="SAM" id="Phobius"/>
    </source>
</evidence>